<keyword evidence="8" id="KW-0112">Calmodulin-binding</keyword>
<comment type="domain">
    <text evidence="8">The C-terminus contains a calmodulin-binding domain, which binds calmodulin in a calcium-dependent fashion.</text>
</comment>
<evidence type="ECO:0000256" key="4">
    <source>
        <dbReference type="ARBA" id="ARBA00022821"/>
    </source>
</evidence>
<dbReference type="GO" id="GO:0005516">
    <property type="term" value="F:calmodulin binding"/>
    <property type="evidence" value="ECO:0007669"/>
    <property type="project" value="UniProtKB-KW"/>
</dbReference>
<evidence type="ECO:0000256" key="1">
    <source>
        <dbReference type="ARBA" id="ARBA00004141"/>
    </source>
</evidence>
<dbReference type="OrthoDB" id="1388414at2759"/>
<comment type="caution">
    <text evidence="11">The sequence shown here is derived from an EMBL/GenBank/DDBJ whole genome shotgun (WGS) entry which is preliminary data.</text>
</comment>
<protein>
    <recommendedName>
        <fullName evidence="8">MLO-like protein</fullName>
    </recommendedName>
</protein>
<feature type="region of interest" description="Disordered" evidence="9">
    <location>
        <begin position="467"/>
        <end position="507"/>
    </location>
</feature>
<keyword evidence="4 8" id="KW-0611">Plant defense</keyword>
<dbReference type="GO" id="GO:0016020">
    <property type="term" value="C:membrane"/>
    <property type="evidence" value="ECO:0007669"/>
    <property type="project" value="UniProtKB-SubCell"/>
</dbReference>
<dbReference type="AlphaFoldDB" id="A0A835N1Z7"/>
<feature type="transmembrane region" description="Helical" evidence="10">
    <location>
        <begin position="330"/>
        <end position="348"/>
    </location>
</feature>
<evidence type="ECO:0000256" key="8">
    <source>
        <dbReference type="RuleBase" id="RU280816"/>
    </source>
</evidence>
<name>A0A835N1Z7_9ROSI</name>
<accession>A0A835N1Z7</accession>
<feature type="compositionally biased region" description="Basic and acidic residues" evidence="9">
    <location>
        <begin position="544"/>
        <end position="553"/>
    </location>
</feature>
<dbReference type="Proteomes" id="UP000657918">
    <property type="component" value="Unassembled WGS sequence"/>
</dbReference>
<gene>
    <name evidence="8" type="primary">MLO</name>
    <name evidence="11" type="ORF">SADUNF_Sadunf05G0071800</name>
</gene>
<evidence type="ECO:0000256" key="10">
    <source>
        <dbReference type="SAM" id="Phobius"/>
    </source>
</evidence>
<feature type="compositionally biased region" description="Low complexity" evidence="9">
    <location>
        <begin position="482"/>
        <end position="493"/>
    </location>
</feature>
<keyword evidence="3 8" id="KW-0812">Transmembrane</keyword>
<evidence type="ECO:0000256" key="2">
    <source>
        <dbReference type="ARBA" id="ARBA00006574"/>
    </source>
</evidence>
<dbReference type="PANTHER" id="PTHR31942:SF49">
    <property type="entry name" value="MLO-LIKE PROTEIN 8"/>
    <property type="match status" value="1"/>
</dbReference>
<evidence type="ECO:0000256" key="3">
    <source>
        <dbReference type="ARBA" id="ARBA00022692"/>
    </source>
</evidence>
<feature type="transmembrane region" description="Helical" evidence="10">
    <location>
        <begin position="87"/>
        <end position="111"/>
    </location>
</feature>
<evidence type="ECO:0000256" key="9">
    <source>
        <dbReference type="SAM" id="MobiDB-lite"/>
    </source>
</evidence>
<proteinExistence type="inferred from homology"/>
<keyword evidence="12" id="KW-1185">Reference proteome</keyword>
<feature type="transmembrane region" description="Helical" evidence="10">
    <location>
        <begin position="37"/>
        <end position="54"/>
    </location>
</feature>
<evidence type="ECO:0000313" key="11">
    <source>
        <dbReference type="EMBL" id="KAF9682086.1"/>
    </source>
</evidence>
<feature type="transmembrane region" description="Helical" evidence="10">
    <location>
        <begin position="304"/>
        <end position="324"/>
    </location>
</feature>
<feature type="transmembrane region" description="Helical" evidence="10">
    <location>
        <begin position="179"/>
        <end position="200"/>
    </location>
</feature>
<keyword evidence="6 8" id="KW-0472">Membrane</keyword>
<sequence length="576" mass="65194">MKVLLGLSLWTVYGGVGLVGAASESSDTTRKLDQTPTWAVASVCAVIIIISILLEKFLHKVGTWFTEKHKKALFEALEKVKAGNSEFGMMIAELMILGFISLLLTFGQAYIAKICVPQDVAVTMLPCKKQGSEKSSSSEGERRRALLWFDHRFLAGAESAAKCKDGYEQLISVDGLHQLHILIFFLAIFHVLFSFITMTLGRLKSRAWKRWELETLSHDYEFSHDPSRFRLTHETSFVRSHTNFWSRIPFFFYVGCFFQQFFRSISKSDYLTLRNGFITVHLAPGSKFNFRQYIKRSLEDDFKLVVGVSPILWASFVIFLLLNVNGWRSMFWASIIPVIIILAVGTKLQAIMMKMALEITDRHAVVQGMPLVQGSDKYFWFGRPQFLLHLIHFALFQYSFGLKSCFHDNFKLVIAKVALGVAALFLCSYSTLPLYALVTQMGSRMKKSVFDEQTSKALKKWHMAVKKRHGKGGKTPTRTLGSVSPSVSTVSSSHTLHRYKTTGHSTRSAYAYEEDTSDLEAEALSPTTATTSFIVRVDDDSDDAHETEVNEPQHEEEETRNEDDFSFVKPAPPKDP</sequence>
<evidence type="ECO:0000313" key="12">
    <source>
        <dbReference type="Proteomes" id="UP000657918"/>
    </source>
</evidence>
<feature type="region of interest" description="Disordered" evidence="9">
    <location>
        <begin position="530"/>
        <end position="576"/>
    </location>
</feature>
<dbReference type="EMBL" id="JADGMS010000005">
    <property type="protein sequence ID" value="KAF9682086.1"/>
    <property type="molecule type" value="Genomic_DNA"/>
</dbReference>
<comment type="subcellular location">
    <subcellularLocation>
        <location evidence="1 8">Membrane</location>
        <topology evidence="1 8">Multi-pass membrane protein</topology>
    </subcellularLocation>
</comment>
<evidence type="ECO:0000256" key="7">
    <source>
        <dbReference type="ARBA" id="ARBA00023265"/>
    </source>
</evidence>
<reference evidence="11 12" key="1">
    <citation type="submission" date="2020-10" db="EMBL/GenBank/DDBJ databases">
        <title>Plant Genome Project.</title>
        <authorList>
            <person name="Zhang R.-G."/>
        </authorList>
    </citation>
    <scope>NUCLEOTIDE SEQUENCE [LARGE SCALE GENOMIC DNA]</scope>
    <source>
        <strain evidence="11">FAFU-HL-1</strain>
        <tissue evidence="11">Leaf</tissue>
    </source>
</reference>
<evidence type="ECO:0000256" key="5">
    <source>
        <dbReference type="ARBA" id="ARBA00022989"/>
    </source>
</evidence>
<dbReference type="GO" id="GO:0006952">
    <property type="term" value="P:defense response"/>
    <property type="evidence" value="ECO:0007669"/>
    <property type="project" value="UniProtKB-KW"/>
</dbReference>
<dbReference type="Pfam" id="PF03094">
    <property type="entry name" value="Mlo"/>
    <property type="match status" value="1"/>
</dbReference>
<comment type="similarity">
    <text evidence="2 8">Belongs to the MLO family.</text>
</comment>
<evidence type="ECO:0000256" key="6">
    <source>
        <dbReference type="ARBA" id="ARBA00023136"/>
    </source>
</evidence>
<keyword evidence="5 8" id="KW-1133">Transmembrane helix</keyword>
<comment type="function">
    <text evidence="8">May be involved in modulation of pathogen defense and leaf cell death.</text>
</comment>
<keyword evidence="7 8" id="KW-0568">Pathogenesis-related protein</keyword>
<feature type="transmembrane region" description="Helical" evidence="10">
    <location>
        <begin position="414"/>
        <end position="438"/>
    </location>
</feature>
<feature type="compositionally biased region" description="Acidic residues" evidence="9">
    <location>
        <begin position="554"/>
        <end position="565"/>
    </location>
</feature>
<organism evidence="11 12">
    <name type="scientific">Salix dunnii</name>
    <dbReference type="NCBI Taxonomy" id="1413687"/>
    <lineage>
        <taxon>Eukaryota</taxon>
        <taxon>Viridiplantae</taxon>
        <taxon>Streptophyta</taxon>
        <taxon>Embryophyta</taxon>
        <taxon>Tracheophyta</taxon>
        <taxon>Spermatophyta</taxon>
        <taxon>Magnoliopsida</taxon>
        <taxon>eudicotyledons</taxon>
        <taxon>Gunneridae</taxon>
        <taxon>Pentapetalae</taxon>
        <taxon>rosids</taxon>
        <taxon>fabids</taxon>
        <taxon>Malpighiales</taxon>
        <taxon>Salicaceae</taxon>
        <taxon>Saliceae</taxon>
        <taxon>Salix</taxon>
    </lineage>
</organism>
<dbReference type="InterPro" id="IPR004326">
    <property type="entry name" value="Mlo"/>
</dbReference>
<dbReference type="PANTHER" id="PTHR31942">
    <property type="entry name" value="MLO-LIKE PROTEIN 1"/>
    <property type="match status" value="1"/>
</dbReference>